<name>A0A2M7T6G6_9ACTN</name>
<accession>A0A2M7T6G6</accession>
<dbReference type="PANTHER" id="PTHR10788:SF106">
    <property type="entry name" value="BCDNA.GH08860"/>
    <property type="match status" value="1"/>
</dbReference>
<dbReference type="GO" id="GO:0003825">
    <property type="term" value="F:alpha,alpha-trehalose-phosphate synthase (UDP-forming) activity"/>
    <property type="evidence" value="ECO:0007669"/>
    <property type="project" value="TreeGrafter"/>
</dbReference>
<dbReference type="AlphaFoldDB" id="A0A2M7T6G6"/>
<dbReference type="Pfam" id="PF00982">
    <property type="entry name" value="Glyco_transf_20"/>
    <property type="match status" value="1"/>
</dbReference>
<evidence type="ECO:0000313" key="2">
    <source>
        <dbReference type="EMBL" id="PIZ35523.1"/>
    </source>
</evidence>
<gene>
    <name evidence="2" type="ORF">COY37_10190</name>
</gene>
<dbReference type="Proteomes" id="UP000230956">
    <property type="component" value="Unassembled WGS sequence"/>
</dbReference>
<comment type="similarity">
    <text evidence="1">Belongs to the glycosyltransferase 20 family.</text>
</comment>
<dbReference type="Gene3D" id="3.40.50.2000">
    <property type="entry name" value="Glycogen Phosphorylase B"/>
    <property type="match status" value="2"/>
</dbReference>
<proteinExistence type="inferred from homology"/>
<dbReference type="SUPFAM" id="SSF53756">
    <property type="entry name" value="UDP-Glycosyltransferase/glycogen phosphorylase"/>
    <property type="match status" value="1"/>
</dbReference>
<dbReference type="PANTHER" id="PTHR10788">
    <property type="entry name" value="TREHALOSE-6-PHOSPHATE SYNTHASE"/>
    <property type="match status" value="1"/>
</dbReference>
<evidence type="ECO:0000313" key="3">
    <source>
        <dbReference type="Proteomes" id="UP000230956"/>
    </source>
</evidence>
<dbReference type="GO" id="GO:0005992">
    <property type="term" value="P:trehalose biosynthetic process"/>
    <property type="evidence" value="ECO:0007669"/>
    <property type="project" value="InterPro"/>
</dbReference>
<dbReference type="EMBL" id="PFNG01000236">
    <property type="protein sequence ID" value="PIZ35523.1"/>
    <property type="molecule type" value="Genomic_DNA"/>
</dbReference>
<dbReference type="CDD" id="cd03788">
    <property type="entry name" value="GT20_TPS"/>
    <property type="match status" value="1"/>
</dbReference>
<comment type="caution">
    <text evidence="2">The sequence shown here is derived from an EMBL/GenBank/DDBJ whole genome shotgun (WGS) entry which is preliminary data.</text>
</comment>
<reference evidence="3" key="1">
    <citation type="submission" date="2017-09" db="EMBL/GenBank/DDBJ databases">
        <title>Depth-based differentiation of microbial function through sediment-hosted aquifers and enrichment of novel symbionts in the deep terrestrial subsurface.</title>
        <authorList>
            <person name="Probst A.J."/>
            <person name="Ladd B."/>
            <person name="Jarett J.K."/>
            <person name="Geller-Mcgrath D.E."/>
            <person name="Sieber C.M.K."/>
            <person name="Emerson J.B."/>
            <person name="Anantharaman K."/>
            <person name="Thomas B.C."/>
            <person name="Malmstrom R."/>
            <person name="Stieglmeier M."/>
            <person name="Klingl A."/>
            <person name="Woyke T."/>
            <person name="Ryan C.M."/>
            <person name="Banfield J.F."/>
        </authorList>
    </citation>
    <scope>NUCLEOTIDE SEQUENCE [LARGE SCALE GENOMIC DNA]</scope>
</reference>
<sequence length="506" mass="57607">MQSNGEHRKIPDLKKLLADRSIILVSNRGPVEFEQDAAGNLETRRGGGGLVTAMTAISKEAKATWISAAMNDIERSLAHDDASVCLPDDSSSCLIKLVDIPEDIYNRYYNIISNPLLWFIHHYIWNLAYDPSISTGIHDAWHNGYVAANKLFAQAAVKESRKHRNPIIMLQDYHLFVAARYIRELSQEPFLFHFTHIPWPEPDYMRILPESMRTELLEGMLSNDMVGFQSRHYADNFLLCCETLLQCHVDWKAKTVTLHGHVVHVQTYPISIDHESLVEVGASDKVLEYEAKFMHDNEGLSLIVRTDRSDPSKNIVRGFRAFEVLLNKHPELKEKVKFLALLYPTRENIKAYNDYLDSIIATVNEINDRYKTDTWSPIHLRLEDNYLESIAALKCYDVLLVNPIYDGMNLVAKEGPVLNNKNGVLILSENAGATSELGNTSLVVSPFDIEGTAAAIYDALTMADYEKRARASTLREIVQRNNSVKWLYYQIKDIVRLEKKKVLDGI</sequence>
<dbReference type="GO" id="GO:0004805">
    <property type="term" value="F:trehalose-phosphatase activity"/>
    <property type="evidence" value="ECO:0007669"/>
    <property type="project" value="TreeGrafter"/>
</dbReference>
<dbReference type="RefSeq" id="WP_286977455.1">
    <property type="nucleotide sequence ID" value="NZ_PEXG01000207.1"/>
</dbReference>
<protein>
    <submittedName>
        <fullName evidence="2">Trehalose-6-phosphate synthase</fullName>
    </submittedName>
</protein>
<evidence type="ECO:0000256" key="1">
    <source>
        <dbReference type="ARBA" id="ARBA00008799"/>
    </source>
</evidence>
<dbReference type="InterPro" id="IPR001830">
    <property type="entry name" value="Glyco_trans_20"/>
</dbReference>
<dbReference type="GO" id="GO:0005829">
    <property type="term" value="C:cytosol"/>
    <property type="evidence" value="ECO:0007669"/>
    <property type="project" value="TreeGrafter"/>
</dbReference>
<organism evidence="2 3">
    <name type="scientific">Candidatus Aquicultor secundus</name>
    <dbReference type="NCBI Taxonomy" id="1973895"/>
    <lineage>
        <taxon>Bacteria</taxon>
        <taxon>Bacillati</taxon>
        <taxon>Actinomycetota</taxon>
        <taxon>Candidatus Aquicultoria</taxon>
        <taxon>Candidatus Aquicultorales</taxon>
        <taxon>Candidatus Aquicultoraceae</taxon>
        <taxon>Candidatus Aquicultor</taxon>
    </lineage>
</organism>